<keyword evidence="4" id="KW-0326">Glycosidase</keyword>
<protein>
    <submittedName>
        <fullName evidence="6">Glycoside hydrolase family 38 C-terminal domain-containing protein</fullName>
    </submittedName>
</protein>
<dbReference type="SMART" id="SM00872">
    <property type="entry name" value="Alpha-mann_mid"/>
    <property type="match status" value="1"/>
</dbReference>
<evidence type="ECO:0000313" key="7">
    <source>
        <dbReference type="Proteomes" id="UP001499933"/>
    </source>
</evidence>
<dbReference type="InterPro" id="IPR027291">
    <property type="entry name" value="Glyco_hydro_38_N_sf"/>
</dbReference>
<dbReference type="Pfam" id="PF07748">
    <property type="entry name" value="Glyco_hydro_38C"/>
    <property type="match status" value="1"/>
</dbReference>
<dbReference type="InterPro" id="IPR011330">
    <property type="entry name" value="Glyco_hydro/deAcase_b/a-brl"/>
</dbReference>
<dbReference type="Proteomes" id="UP001499933">
    <property type="component" value="Unassembled WGS sequence"/>
</dbReference>
<dbReference type="InterPro" id="IPR000602">
    <property type="entry name" value="Glyco_hydro_38_N"/>
</dbReference>
<dbReference type="InterPro" id="IPR015341">
    <property type="entry name" value="Glyco_hydro_38_cen"/>
</dbReference>
<dbReference type="Pfam" id="PF09261">
    <property type="entry name" value="Alpha-mann_mid"/>
    <property type="match status" value="1"/>
</dbReference>
<dbReference type="Pfam" id="PF17677">
    <property type="entry name" value="Glyco_hydro38C2"/>
    <property type="match status" value="1"/>
</dbReference>
<dbReference type="Gene3D" id="3.20.110.10">
    <property type="entry name" value="Glycoside hydrolase 38, N terminal domain"/>
    <property type="match status" value="1"/>
</dbReference>
<evidence type="ECO:0000256" key="3">
    <source>
        <dbReference type="ARBA" id="ARBA00022801"/>
    </source>
</evidence>
<name>A0ABN2QIF2_9MICO</name>
<keyword evidence="7" id="KW-1185">Reference proteome</keyword>
<dbReference type="EMBL" id="BAAAOG010000002">
    <property type="protein sequence ID" value="GAA1952654.1"/>
    <property type="molecule type" value="Genomic_DNA"/>
</dbReference>
<organism evidence="6 7">
    <name type="scientific">Microbacterium deminutum</name>
    <dbReference type="NCBI Taxonomy" id="344164"/>
    <lineage>
        <taxon>Bacteria</taxon>
        <taxon>Bacillati</taxon>
        <taxon>Actinomycetota</taxon>
        <taxon>Actinomycetes</taxon>
        <taxon>Micrococcales</taxon>
        <taxon>Microbacteriaceae</taxon>
        <taxon>Microbacterium</taxon>
    </lineage>
</organism>
<evidence type="ECO:0000313" key="6">
    <source>
        <dbReference type="EMBL" id="GAA1952654.1"/>
    </source>
</evidence>
<proteinExistence type="inferred from homology"/>
<dbReference type="GO" id="GO:0016787">
    <property type="term" value="F:hydrolase activity"/>
    <property type="evidence" value="ECO:0007669"/>
    <property type="project" value="UniProtKB-KW"/>
</dbReference>
<dbReference type="InterPro" id="IPR037094">
    <property type="entry name" value="Glyco_hydro_38_cen_sf"/>
</dbReference>
<gene>
    <name evidence="6" type="ORF">GCM10009776_13200</name>
</gene>
<evidence type="ECO:0000256" key="1">
    <source>
        <dbReference type="ARBA" id="ARBA00009792"/>
    </source>
</evidence>
<dbReference type="InterPro" id="IPR011682">
    <property type="entry name" value="Glyco_hydro_38_C"/>
</dbReference>
<dbReference type="PANTHER" id="PTHR46017:SF1">
    <property type="entry name" value="ALPHA-MANNOSIDASE 2C1"/>
    <property type="match status" value="1"/>
</dbReference>
<dbReference type="InterPro" id="IPR003309">
    <property type="entry name" value="SCAN_dom"/>
</dbReference>
<evidence type="ECO:0000256" key="2">
    <source>
        <dbReference type="ARBA" id="ARBA00022723"/>
    </source>
</evidence>
<dbReference type="Pfam" id="PF01074">
    <property type="entry name" value="Glyco_hydro_38N"/>
    <property type="match status" value="1"/>
</dbReference>
<dbReference type="InterPro" id="IPR041147">
    <property type="entry name" value="GH38_C"/>
</dbReference>
<reference evidence="6 7" key="1">
    <citation type="journal article" date="2019" name="Int. J. Syst. Evol. Microbiol.">
        <title>The Global Catalogue of Microorganisms (GCM) 10K type strain sequencing project: providing services to taxonomists for standard genome sequencing and annotation.</title>
        <authorList>
            <consortium name="The Broad Institute Genomics Platform"/>
            <consortium name="The Broad Institute Genome Sequencing Center for Infectious Disease"/>
            <person name="Wu L."/>
            <person name="Ma J."/>
        </authorList>
    </citation>
    <scope>NUCLEOTIDE SEQUENCE [LARGE SCALE GENOMIC DNA]</scope>
    <source>
        <strain evidence="6 7">JCM 14901</strain>
    </source>
</reference>
<dbReference type="PROSITE" id="PS50804">
    <property type="entry name" value="SCAN_BOX"/>
    <property type="match status" value="1"/>
</dbReference>
<dbReference type="InterPro" id="IPR054723">
    <property type="entry name" value="Ams1-like_N"/>
</dbReference>
<comment type="similarity">
    <text evidence="1">Belongs to the glycosyl hydrolase 38 family.</text>
</comment>
<dbReference type="SUPFAM" id="SSF88688">
    <property type="entry name" value="Families 57/38 glycoside transferase middle domain"/>
    <property type="match status" value="1"/>
</dbReference>
<sequence>MMHDNRLITEGRIDRFVRDSLIPALYIQTVPLAIGVWDDLDEPLPFTHAVAQDYRPIELPYTWGRAWSTSWFHVTGQVPKGWLRGDDAATRVELVIDLGFTHDRPGFQVEGLAFRPDGTTVKSINPRSSYVPVPQNGDGTVDLYIEGAANPDIAGDWTWKPTPLGEKSTAGDGLLYVLGQCDAALMDVTVWELTQDVWTLDGLMKQLPVESPRRHRILGALERMVDVVDPDEVSATAAAGREALAPILALPASPSSHSVVAVGHAHIDSAWLWPIRETIRKCARTFSSVIALMDADPEFRFACSSAQQLKWMKDGYPEIFERIKEKVAAGQFIPVGGMWVEPDMNLPGAEAMARQFVAGKRFFLEEFGVDTREAWVPDTFGYSGAIPQIIKASGTDWFLTQKISWNQTNTMPHHTFLWEGIDGTRVFTHFPPADTYAGEVSAADLARAERTFHDHRDGSVSLLPFGFGDGGGGPTREMMAAVRRTRSLEGSPTVEVDTPERFFERAAAEMTEPPVWSGELYLELHRGSYTTQHRTKQGNRRNEHWLREAELWAATAAVRTGAEYPYDDLERIWQLVLLQQFHDILPGTSIAWVHREVEQNNRELAAQLQTLIASALANFDVGDGAEYLANAAPFARDGVAALSAGRRTLREGGAPTLEQTADRHVLDNGLVRVVVDADGLIVSLVDLATGRDAIAPGAAGNLLQLHRDLPNQWDAWDVDDHYQRVVSDETGVDAITAAQDADTVSLTIERSFGRSHVTQVLRLRAGNPTLHIDNDIDWHERRKMLKLAFPLDIHADRVAAETQFGHVQRPTHSNTSWDAARFELCAHRWVHVAEPGFGVAIANESSYGYDALRSTRADGGTTTTARVSLLRGPTFPDPVADEGRHTIDLSVRVGADVRAAIRDGYRINLAERSALGPVAPLVRTDHPAVLVESLKLAEDRSGDVVVRLYESEGARAAAELTLDFDVDDVVVTDLIEREIAAPAGLAHDGRSVRFTLRPFQLLTLRIRRTPSPDR</sequence>
<dbReference type="InterPro" id="IPR028995">
    <property type="entry name" value="Glyco_hydro_57/38_cen_sf"/>
</dbReference>
<evidence type="ECO:0000256" key="4">
    <source>
        <dbReference type="ARBA" id="ARBA00023295"/>
    </source>
</evidence>
<feature type="domain" description="SCAN box" evidence="5">
    <location>
        <begin position="570"/>
        <end position="611"/>
    </location>
</feature>
<evidence type="ECO:0000259" key="5">
    <source>
        <dbReference type="PROSITE" id="PS50804"/>
    </source>
</evidence>
<dbReference type="SUPFAM" id="SSF74650">
    <property type="entry name" value="Galactose mutarotase-like"/>
    <property type="match status" value="1"/>
</dbReference>
<dbReference type="Pfam" id="PF22907">
    <property type="entry name" value="Ams1-like_1st"/>
    <property type="match status" value="1"/>
</dbReference>
<dbReference type="SUPFAM" id="SSF88713">
    <property type="entry name" value="Glycoside hydrolase/deacetylase"/>
    <property type="match status" value="1"/>
</dbReference>
<dbReference type="InterPro" id="IPR011013">
    <property type="entry name" value="Gal_mutarotase_sf_dom"/>
</dbReference>
<dbReference type="Gene3D" id="1.20.1270.50">
    <property type="entry name" value="Glycoside hydrolase family 38, central domain"/>
    <property type="match status" value="1"/>
</dbReference>
<comment type="caution">
    <text evidence="6">The sequence shown here is derived from an EMBL/GenBank/DDBJ whole genome shotgun (WGS) entry which is preliminary data.</text>
</comment>
<dbReference type="CDD" id="cd10789">
    <property type="entry name" value="GH38N_AMII_ER_cytosolic"/>
    <property type="match status" value="1"/>
</dbReference>
<keyword evidence="2" id="KW-0479">Metal-binding</keyword>
<keyword evidence="3 6" id="KW-0378">Hydrolase</keyword>
<dbReference type="PANTHER" id="PTHR46017">
    <property type="entry name" value="ALPHA-MANNOSIDASE 2C1"/>
    <property type="match status" value="1"/>
</dbReference>
<accession>A0ABN2QIF2</accession>
<dbReference type="Gene3D" id="2.70.98.30">
    <property type="entry name" value="Golgi alpha-mannosidase II, domain 4"/>
    <property type="match status" value="1"/>
</dbReference>